<comment type="caution">
    <text evidence="2">The sequence shown here is derived from an EMBL/GenBank/DDBJ whole genome shotgun (WGS) entry which is preliminary data.</text>
</comment>
<protein>
    <submittedName>
        <fullName evidence="2">Uncharacterized protein</fullName>
    </submittedName>
</protein>
<evidence type="ECO:0000313" key="3">
    <source>
        <dbReference type="Proteomes" id="UP001557470"/>
    </source>
</evidence>
<organism evidence="2 3">
    <name type="scientific">Umbra pygmaea</name>
    <name type="common">Eastern mudminnow</name>
    <dbReference type="NCBI Taxonomy" id="75934"/>
    <lineage>
        <taxon>Eukaryota</taxon>
        <taxon>Metazoa</taxon>
        <taxon>Chordata</taxon>
        <taxon>Craniata</taxon>
        <taxon>Vertebrata</taxon>
        <taxon>Euteleostomi</taxon>
        <taxon>Actinopterygii</taxon>
        <taxon>Neopterygii</taxon>
        <taxon>Teleostei</taxon>
        <taxon>Protacanthopterygii</taxon>
        <taxon>Esociformes</taxon>
        <taxon>Umbridae</taxon>
        <taxon>Umbra</taxon>
    </lineage>
</organism>
<accession>A0ABD0W8M6</accession>
<evidence type="ECO:0000313" key="2">
    <source>
        <dbReference type="EMBL" id="KAL0967802.1"/>
    </source>
</evidence>
<dbReference type="EMBL" id="JAGEUA010000008">
    <property type="protein sequence ID" value="KAL0967802.1"/>
    <property type="molecule type" value="Genomic_DNA"/>
</dbReference>
<reference evidence="2 3" key="1">
    <citation type="submission" date="2024-06" db="EMBL/GenBank/DDBJ databases">
        <authorList>
            <person name="Pan Q."/>
            <person name="Wen M."/>
            <person name="Jouanno E."/>
            <person name="Zahm M."/>
            <person name="Klopp C."/>
            <person name="Cabau C."/>
            <person name="Louis A."/>
            <person name="Berthelot C."/>
            <person name="Parey E."/>
            <person name="Roest Crollius H."/>
            <person name="Montfort J."/>
            <person name="Robinson-Rechavi M."/>
            <person name="Bouchez O."/>
            <person name="Lampietro C."/>
            <person name="Lopez Roques C."/>
            <person name="Donnadieu C."/>
            <person name="Postlethwait J."/>
            <person name="Bobe J."/>
            <person name="Verreycken H."/>
            <person name="Guiguen Y."/>
        </authorList>
    </citation>
    <scope>NUCLEOTIDE SEQUENCE [LARGE SCALE GENOMIC DNA]</scope>
    <source>
        <strain evidence="2">Up_M1</strain>
        <tissue evidence="2">Testis</tissue>
    </source>
</reference>
<dbReference type="InterPro" id="IPR031667">
    <property type="entry name" value="RDD1"/>
</dbReference>
<dbReference type="PANTHER" id="PTHR14680">
    <property type="entry name" value="SI:DKEY-126G1.9-RELATED"/>
    <property type="match status" value="1"/>
</dbReference>
<keyword evidence="3" id="KW-1185">Reference proteome</keyword>
<dbReference type="AlphaFoldDB" id="A0ABD0W8M6"/>
<feature type="compositionally biased region" description="Basic and acidic residues" evidence="1">
    <location>
        <begin position="80"/>
        <end position="89"/>
    </location>
</feature>
<name>A0ABD0W8M6_UMBPY</name>
<feature type="region of interest" description="Disordered" evidence="1">
    <location>
        <begin position="75"/>
        <end position="97"/>
    </location>
</feature>
<feature type="region of interest" description="Disordered" evidence="1">
    <location>
        <begin position="1"/>
        <end position="32"/>
    </location>
</feature>
<sequence length="146" mass="17206">MKPKSLVSRLFNNDTSCDRQSERGTGYNRHVDRLDLEKDRASRDTPNLDGKRIREKYAREISFVFLTEKYEPLAEDDDEGRQRVKEDKKNKNKRKYKKVKKNFGKALRYSWKCLMLGLHSMAASYATPLTTVATLVPEFNVERDRR</sequence>
<proteinExistence type="predicted"/>
<dbReference type="Pfam" id="PF15828">
    <property type="entry name" value="RDD1"/>
    <property type="match status" value="1"/>
</dbReference>
<dbReference type="PANTHER" id="PTHR14680:SF1">
    <property type="entry name" value="REQUIRED FOR DRUG-INDUCED DEATH PROTEIN 1"/>
    <property type="match status" value="1"/>
</dbReference>
<dbReference type="Proteomes" id="UP001557470">
    <property type="component" value="Unassembled WGS sequence"/>
</dbReference>
<gene>
    <name evidence="2" type="ORF">UPYG_G00257300</name>
</gene>
<evidence type="ECO:0000256" key="1">
    <source>
        <dbReference type="SAM" id="MobiDB-lite"/>
    </source>
</evidence>